<keyword evidence="1 4" id="KW-0479">Metal-binding</keyword>
<dbReference type="PROSITE" id="PS00478">
    <property type="entry name" value="LIM_DOMAIN_1"/>
    <property type="match status" value="1"/>
</dbReference>
<evidence type="ECO:0000313" key="7">
    <source>
        <dbReference type="EnsemblMetazoa" id="XP_022653455"/>
    </source>
</evidence>
<evidence type="ECO:0000256" key="5">
    <source>
        <dbReference type="SAM" id="Phobius"/>
    </source>
</evidence>
<dbReference type="GO" id="GO:0046872">
    <property type="term" value="F:metal ion binding"/>
    <property type="evidence" value="ECO:0007669"/>
    <property type="project" value="UniProtKB-KW"/>
</dbReference>
<dbReference type="PROSITE" id="PS50023">
    <property type="entry name" value="LIM_DOMAIN_2"/>
    <property type="match status" value="1"/>
</dbReference>
<dbReference type="Proteomes" id="UP000594260">
    <property type="component" value="Unplaced"/>
</dbReference>
<dbReference type="AlphaFoldDB" id="A0A7M7JK95"/>
<dbReference type="InterPro" id="IPR001781">
    <property type="entry name" value="Znf_LIM"/>
</dbReference>
<name>A0A7M7JK95_VARDE</name>
<keyword evidence="3 4" id="KW-0440">LIM domain</keyword>
<reference evidence="7" key="1">
    <citation type="submission" date="2021-01" db="UniProtKB">
        <authorList>
            <consortium name="EnsemblMetazoa"/>
        </authorList>
    </citation>
    <scope>IDENTIFICATION</scope>
</reference>
<dbReference type="GeneID" id="111247134"/>
<dbReference type="Pfam" id="PF00412">
    <property type="entry name" value="LIM"/>
    <property type="match status" value="1"/>
</dbReference>
<keyword evidence="5" id="KW-0812">Transmembrane</keyword>
<keyword evidence="5" id="KW-0472">Membrane</keyword>
<protein>
    <recommendedName>
        <fullName evidence="6">LIM zinc-binding domain-containing protein</fullName>
    </recommendedName>
</protein>
<sequence>MYSSKVFSEPLPLWRALRDRQLSGIQQKTSSFDRTEDSWAPWTFPTVPSKRVTQAPLDKKKNRHLKTSNTALQGFQGNSMMYAGGVINTKASSQCPYCSREVLDEQESTVVTIFGFRWHNICFRCDRCSRPLKTLGGFICILNSPNCLECYFAITPINAVSKYRKDVQETSLHDCSSPTLDTTYGSDLSTSFPGELFSVLYLNESTNEHLFMDSFRAFKQEEISYEAYRRSSTPLFVNSQLQTSLDVSFESFSQLFTTGDDVNSETNRQVSEEKTLCLLAASHQLRTGVSNENDGCMLAVSTSPRICKEQLQPSRSSSLLNCTSSYNKAIVDRVRSSEMVVVSRNDILILLGLTVEKKQNVAPNPEWTTLNESRSPDKAFIVQNHLKACKVSQYLNVTHCIREQIALKARKPLQVISRSHGKPFICVKTCQKPVLNEARQRHEKVIENVFKGTLGCFWSVVISLAAIAIICTYGLSSFC</sequence>
<dbReference type="EnsemblMetazoa" id="XM_022797720">
    <property type="protein sequence ID" value="XP_022653455"/>
    <property type="gene ID" value="LOC111247134"/>
</dbReference>
<keyword evidence="5" id="KW-1133">Transmembrane helix</keyword>
<evidence type="ECO:0000313" key="8">
    <source>
        <dbReference type="Proteomes" id="UP000594260"/>
    </source>
</evidence>
<keyword evidence="2 4" id="KW-0862">Zinc</keyword>
<dbReference type="OrthoDB" id="1112565at2759"/>
<dbReference type="SMART" id="SM00132">
    <property type="entry name" value="LIM"/>
    <property type="match status" value="1"/>
</dbReference>
<proteinExistence type="predicted"/>
<dbReference type="KEGG" id="vde:111247134"/>
<dbReference type="CDD" id="cd08368">
    <property type="entry name" value="LIM"/>
    <property type="match status" value="1"/>
</dbReference>
<evidence type="ECO:0000259" key="6">
    <source>
        <dbReference type="PROSITE" id="PS50023"/>
    </source>
</evidence>
<dbReference type="Gene3D" id="2.10.110.10">
    <property type="entry name" value="Cysteine Rich Protein"/>
    <property type="match status" value="1"/>
</dbReference>
<evidence type="ECO:0000256" key="3">
    <source>
        <dbReference type="ARBA" id="ARBA00023038"/>
    </source>
</evidence>
<dbReference type="InParanoid" id="A0A7M7JK95"/>
<evidence type="ECO:0000256" key="2">
    <source>
        <dbReference type="ARBA" id="ARBA00022833"/>
    </source>
</evidence>
<evidence type="ECO:0000256" key="1">
    <source>
        <dbReference type="ARBA" id="ARBA00022723"/>
    </source>
</evidence>
<feature type="domain" description="LIM zinc-binding" evidence="6">
    <location>
        <begin position="93"/>
        <end position="157"/>
    </location>
</feature>
<dbReference type="RefSeq" id="XP_022653455.1">
    <property type="nucleotide sequence ID" value="XM_022797720.1"/>
</dbReference>
<accession>A0A7M7JK95</accession>
<organism evidence="7 8">
    <name type="scientific">Varroa destructor</name>
    <name type="common">Honeybee mite</name>
    <dbReference type="NCBI Taxonomy" id="109461"/>
    <lineage>
        <taxon>Eukaryota</taxon>
        <taxon>Metazoa</taxon>
        <taxon>Ecdysozoa</taxon>
        <taxon>Arthropoda</taxon>
        <taxon>Chelicerata</taxon>
        <taxon>Arachnida</taxon>
        <taxon>Acari</taxon>
        <taxon>Parasitiformes</taxon>
        <taxon>Mesostigmata</taxon>
        <taxon>Gamasina</taxon>
        <taxon>Dermanyssoidea</taxon>
        <taxon>Varroidae</taxon>
        <taxon>Varroa</taxon>
    </lineage>
</organism>
<keyword evidence="8" id="KW-1185">Reference proteome</keyword>
<feature type="transmembrane region" description="Helical" evidence="5">
    <location>
        <begin position="457"/>
        <end position="475"/>
    </location>
</feature>
<evidence type="ECO:0000256" key="4">
    <source>
        <dbReference type="PROSITE-ProRule" id="PRU00125"/>
    </source>
</evidence>